<evidence type="ECO:0000256" key="1">
    <source>
        <dbReference type="SAM" id="Phobius"/>
    </source>
</evidence>
<comment type="caution">
    <text evidence="2">The sequence shown here is derived from an EMBL/GenBank/DDBJ whole genome shotgun (WGS) entry which is preliminary data.</text>
</comment>
<dbReference type="EMBL" id="JAPDHZ010000006">
    <property type="protein sequence ID" value="MDG0794229.1"/>
    <property type="molecule type" value="Genomic_DNA"/>
</dbReference>
<gene>
    <name evidence="2" type="ORF">OMP38_27875</name>
</gene>
<reference evidence="2 3" key="1">
    <citation type="submission" date="2022-10" db="EMBL/GenBank/DDBJ databases">
        <title>Comparative genomic analysis of Cohnella hashimotonis sp. nov., isolated from the International Space Station.</title>
        <authorList>
            <person name="Simpson A."/>
            <person name="Venkateswaran K."/>
        </authorList>
    </citation>
    <scope>NUCLEOTIDE SEQUENCE [LARGE SCALE GENOMIC DNA]</scope>
    <source>
        <strain evidence="2 3">DSM 18997</strain>
    </source>
</reference>
<feature type="transmembrane region" description="Helical" evidence="1">
    <location>
        <begin position="56"/>
        <end position="76"/>
    </location>
</feature>
<keyword evidence="1" id="KW-0472">Membrane</keyword>
<dbReference type="Proteomes" id="UP001153387">
    <property type="component" value="Unassembled WGS sequence"/>
</dbReference>
<dbReference type="GO" id="GO:0009847">
    <property type="term" value="P:spore germination"/>
    <property type="evidence" value="ECO:0007669"/>
    <property type="project" value="InterPro"/>
</dbReference>
<name>A0A9X4KMN5_9BACL</name>
<protein>
    <submittedName>
        <fullName evidence="2">GerAB/ArcD/ProY family transporter</fullName>
    </submittedName>
</protein>
<dbReference type="GO" id="GO:0016020">
    <property type="term" value="C:membrane"/>
    <property type="evidence" value="ECO:0007669"/>
    <property type="project" value="InterPro"/>
</dbReference>
<feature type="transmembrane region" description="Helical" evidence="1">
    <location>
        <begin position="88"/>
        <end position="109"/>
    </location>
</feature>
<keyword evidence="3" id="KW-1185">Reference proteome</keyword>
<proteinExistence type="predicted"/>
<evidence type="ECO:0000313" key="3">
    <source>
        <dbReference type="Proteomes" id="UP001153387"/>
    </source>
</evidence>
<evidence type="ECO:0000313" key="2">
    <source>
        <dbReference type="EMBL" id="MDG0794229.1"/>
    </source>
</evidence>
<dbReference type="RefSeq" id="WP_277567987.1">
    <property type="nucleotide sequence ID" value="NZ_JAPDHZ010000006.1"/>
</dbReference>
<keyword evidence="1" id="KW-0812">Transmembrane</keyword>
<accession>A0A9X4KMN5</accession>
<sequence>MFEVARTVNITEILERMEALMGYSMIVASFMKATIVLFSANLTLNSLLKLPRDNRQLLFPLAYLTALISLAVGLRGEAKWNFIVSSIHPLWVVSCGTMPLLVLYAVSLIRKRAA</sequence>
<dbReference type="InterPro" id="IPR004761">
    <property type="entry name" value="Spore_GerAB"/>
</dbReference>
<keyword evidence="1" id="KW-1133">Transmembrane helix</keyword>
<feature type="transmembrane region" description="Helical" evidence="1">
    <location>
        <begin position="20"/>
        <end position="44"/>
    </location>
</feature>
<dbReference type="AlphaFoldDB" id="A0A9X4KMN5"/>
<organism evidence="2 3">
    <name type="scientific">Cohnella ginsengisoli</name>
    <dbReference type="NCBI Taxonomy" id="425004"/>
    <lineage>
        <taxon>Bacteria</taxon>
        <taxon>Bacillati</taxon>
        <taxon>Bacillota</taxon>
        <taxon>Bacilli</taxon>
        <taxon>Bacillales</taxon>
        <taxon>Paenibacillaceae</taxon>
        <taxon>Cohnella</taxon>
    </lineage>
</organism>
<dbReference type="Pfam" id="PF03845">
    <property type="entry name" value="Spore_permease"/>
    <property type="match status" value="1"/>
</dbReference>